<dbReference type="Gene3D" id="3.30.110.170">
    <property type="entry name" value="Protein of unknown function (DUF541), domain 1"/>
    <property type="match status" value="1"/>
</dbReference>
<keyword evidence="3" id="KW-1185">Reference proteome</keyword>
<organism evidence="2 3">
    <name type="scientific">Desulfofarcimen acetoxidans (strain ATCC 49208 / DSM 771 / KCTC 5769 / VKM B-1644 / 5575)</name>
    <name type="common">Desulfotomaculum acetoxidans</name>
    <dbReference type="NCBI Taxonomy" id="485916"/>
    <lineage>
        <taxon>Bacteria</taxon>
        <taxon>Bacillati</taxon>
        <taxon>Bacillota</taxon>
        <taxon>Clostridia</taxon>
        <taxon>Eubacteriales</taxon>
        <taxon>Peptococcaceae</taxon>
        <taxon>Desulfofarcimen</taxon>
    </lineage>
</organism>
<keyword evidence="1" id="KW-0472">Membrane</keyword>
<feature type="transmembrane region" description="Helical" evidence="1">
    <location>
        <begin position="12"/>
        <end position="32"/>
    </location>
</feature>
<dbReference type="EMBL" id="CP001720">
    <property type="protein sequence ID" value="ACV62831.1"/>
    <property type="molecule type" value="Genomic_DNA"/>
</dbReference>
<dbReference type="GO" id="GO:0006974">
    <property type="term" value="P:DNA damage response"/>
    <property type="evidence" value="ECO:0007669"/>
    <property type="project" value="TreeGrafter"/>
</dbReference>
<dbReference type="PANTHER" id="PTHR34387:SF2">
    <property type="entry name" value="SLR1258 PROTEIN"/>
    <property type="match status" value="1"/>
</dbReference>
<dbReference type="PIRSF" id="PIRSF029033">
    <property type="entry name" value="UCP029033"/>
    <property type="match status" value="1"/>
</dbReference>
<dbReference type="RefSeq" id="WP_015757536.1">
    <property type="nucleotide sequence ID" value="NC_013216.1"/>
</dbReference>
<protein>
    <recommendedName>
        <fullName evidence="4">SIMPL domain-containing protein</fullName>
    </recommendedName>
</protein>
<evidence type="ECO:0000313" key="3">
    <source>
        <dbReference type="Proteomes" id="UP000002217"/>
    </source>
</evidence>
<keyword evidence="1" id="KW-1133">Transmembrane helix</keyword>
<proteinExistence type="predicted"/>
<dbReference type="InterPro" id="IPR007497">
    <property type="entry name" value="SIMPL/DUF541"/>
</dbReference>
<reference evidence="2 3" key="1">
    <citation type="journal article" date="2009" name="Stand. Genomic Sci.">
        <title>Complete genome sequence of Desulfotomaculum acetoxidans type strain (5575).</title>
        <authorList>
            <person name="Spring S."/>
            <person name="Lapidus A."/>
            <person name="Schroder M."/>
            <person name="Gleim D."/>
            <person name="Sims D."/>
            <person name="Meincke L."/>
            <person name="Glavina Del Rio T."/>
            <person name="Tice H."/>
            <person name="Copeland A."/>
            <person name="Cheng J.F."/>
            <person name="Lucas S."/>
            <person name="Chen F."/>
            <person name="Nolan M."/>
            <person name="Bruce D."/>
            <person name="Goodwin L."/>
            <person name="Pitluck S."/>
            <person name="Ivanova N."/>
            <person name="Mavromatis K."/>
            <person name="Mikhailova N."/>
            <person name="Pati A."/>
            <person name="Chen A."/>
            <person name="Palaniappan K."/>
            <person name="Land M."/>
            <person name="Hauser L."/>
            <person name="Chang Y.J."/>
            <person name="Jeffries C.D."/>
            <person name="Chain P."/>
            <person name="Saunders E."/>
            <person name="Brettin T."/>
            <person name="Detter J.C."/>
            <person name="Goker M."/>
            <person name="Bristow J."/>
            <person name="Eisen J.A."/>
            <person name="Markowitz V."/>
            <person name="Hugenholtz P."/>
            <person name="Kyrpides N.C."/>
            <person name="Klenk H.P."/>
            <person name="Han C."/>
        </authorList>
    </citation>
    <scope>NUCLEOTIDE SEQUENCE [LARGE SCALE GENOMIC DNA]</scope>
    <source>
        <strain evidence="3">ATCC 49208 / DSM 771 / VKM B-1644</strain>
    </source>
</reference>
<dbReference type="OrthoDB" id="9785289at2"/>
<evidence type="ECO:0000313" key="2">
    <source>
        <dbReference type="EMBL" id="ACV62831.1"/>
    </source>
</evidence>
<dbReference type="Gene3D" id="3.30.70.2970">
    <property type="entry name" value="Protein of unknown function (DUF541), domain 2"/>
    <property type="match status" value="1"/>
</dbReference>
<dbReference type="AlphaFoldDB" id="C8VYF0"/>
<dbReference type="KEGG" id="dae:Dtox_1996"/>
<dbReference type="InterPro" id="IPR016907">
    <property type="entry name" value="UCP029033"/>
</dbReference>
<sequence length="246" mass="27252">MNFSEGEKKILYAVIILAVSLVLCSFIIAGGIKDFSGDKNTVTVTGSAKKLIRSDLVLWRGNFSEQSAQLPEAYSKLKESLNKVVGYLKTNGIEEKDIIISAIQTFPLYQMNPNGMQSNLVEGYRLMQYIEIKSNNVEKITELSRSSTELINQGVHFESQQPQYFYTKLNELKVSMLAEAAKDAKNRAESLADNSGSRIGILRSAKMGVFQITQPNSTDVSDMGINDTSSLEKEITAVVNVEFSIK</sequence>
<dbReference type="Pfam" id="PF04402">
    <property type="entry name" value="SIMPL"/>
    <property type="match status" value="1"/>
</dbReference>
<evidence type="ECO:0008006" key="4">
    <source>
        <dbReference type="Google" id="ProtNLM"/>
    </source>
</evidence>
<dbReference type="InterPro" id="IPR052022">
    <property type="entry name" value="26kDa_periplasmic_antigen"/>
</dbReference>
<gene>
    <name evidence="2" type="ordered locus">Dtox_1996</name>
</gene>
<dbReference type="eggNOG" id="COG2859">
    <property type="taxonomic scope" value="Bacteria"/>
</dbReference>
<keyword evidence="1" id="KW-0812">Transmembrane</keyword>
<name>C8VYF0_DESAS</name>
<dbReference type="PANTHER" id="PTHR34387">
    <property type="entry name" value="SLR1258 PROTEIN"/>
    <property type="match status" value="1"/>
</dbReference>
<evidence type="ECO:0000256" key="1">
    <source>
        <dbReference type="SAM" id="Phobius"/>
    </source>
</evidence>
<dbReference type="HOGENOM" id="CLU_077423_0_0_9"/>
<accession>C8VYF0</accession>
<dbReference type="Proteomes" id="UP000002217">
    <property type="component" value="Chromosome"/>
</dbReference>
<dbReference type="STRING" id="485916.Dtox_1996"/>